<evidence type="ECO:0000256" key="1">
    <source>
        <dbReference type="ARBA" id="ARBA00004141"/>
    </source>
</evidence>
<feature type="transmembrane region" description="Helical" evidence="5">
    <location>
        <begin position="166"/>
        <end position="186"/>
    </location>
</feature>
<dbReference type="GO" id="GO:0016020">
    <property type="term" value="C:membrane"/>
    <property type="evidence" value="ECO:0007669"/>
    <property type="project" value="UniProtKB-SubCell"/>
</dbReference>
<evidence type="ECO:0000256" key="4">
    <source>
        <dbReference type="ARBA" id="ARBA00023136"/>
    </source>
</evidence>
<feature type="transmembrane region" description="Helical" evidence="5">
    <location>
        <begin position="63"/>
        <end position="82"/>
    </location>
</feature>
<feature type="transmembrane region" description="Helical" evidence="5">
    <location>
        <begin position="198"/>
        <end position="217"/>
    </location>
</feature>
<dbReference type="Proteomes" id="UP000611723">
    <property type="component" value="Unassembled WGS sequence"/>
</dbReference>
<dbReference type="AlphaFoldDB" id="A0A934WY95"/>
<keyword evidence="4 5" id="KW-0472">Membrane</keyword>
<protein>
    <submittedName>
        <fullName evidence="6">ZIP family metal transporter</fullName>
    </submittedName>
</protein>
<comment type="caution">
    <text evidence="6">The sequence shown here is derived from an EMBL/GenBank/DDBJ whole genome shotgun (WGS) entry which is preliminary data.</text>
</comment>
<evidence type="ECO:0000256" key="3">
    <source>
        <dbReference type="ARBA" id="ARBA00022989"/>
    </source>
</evidence>
<keyword evidence="7" id="KW-1185">Reference proteome</keyword>
<feature type="transmembrane region" description="Helical" evidence="5">
    <location>
        <begin position="135"/>
        <end position="159"/>
    </location>
</feature>
<dbReference type="InterPro" id="IPR003689">
    <property type="entry name" value="ZIP"/>
</dbReference>
<dbReference type="EMBL" id="JAEQBW010000003">
    <property type="protein sequence ID" value="MBK6265021.1"/>
    <property type="molecule type" value="Genomic_DNA"/>
</dbReference>
<dbReference type="RefSeq" id="WP_201430704.1">
    <property type="nucleotide sequence ID" value="NZ_JAEQBW010000003.1"/>
</dbReference>
<feature type="transmembrane region" description="Helical" evidence="5">
    <location>
        <begin position="103"/>
        <end position="123"/>
    </location>
</feature>
<gene>
    <name evidence="6" type="ORF">JKA74_08225</name>
</gene>
<dbReference type="Pfam" id="PF02535">
    <property type="entry name" value="Zip"/>
    <property type="match status" value="1"/>
</dbReference>
<feature type="transmembrane region" description="Helical" evidence="5">
    <location>
        <begin position="229"/>
        <end position="246"/>
    </location>
</feature>
<dbReference type="PANTHER" id="PTHR11040">
    <property type="entry name" value="ZINC/IRON TRANSPORTER"/>
    <property type="match status" value="1"/>
</dbReference>
<comment type="subcellular location">
    <subcellularLocation>
        <location evidence="1">Membrane</location>
        <topology evidence="1">Multi-pass membrane protein</topology>
    </subcellularLocation>
</comment>
<keyword evidence="2 5" id="KW-0812">Transmembrane</keyword>
<accession>A0A934WY95</accession>
<evidence type="ECO:0000256" key="5">
    <source>
        <dbReference type="SAM" id="Phobius"/>
    </source>
</evidence>
<sequence length="247" mass="27683">MILTSVVLFLLTFIAGTAVYFIPKMNNQYFKLSLVFAGAYLFSITIIHILPELFSHNADNPNIALYVLLGFFIQVILEYFSEGVEHGHLHQQHDHHQHGSNKWLTLLIALCIHAFLEGTLLAHPETMHSHDNSNSIFFGILMHKMPAAFALMSVMICHLNARWKTLLILVIFSLASPAGLALSSFFHDQALFSDDAFVILFAIVAGNFLHISTTIFFESSPDHSFSFQKLFISIVAALIAVLAEYAF</sequence>
<evidence type="ECO:0000256" key="2">
    <source>
        <dbReference type="ARBA" id="ARBA00022692"/>
    </source>
</evidence>
<dbReference type="GO" id="GO:0005385">
    <property type="term" value="F:zinc ion transmembrane transporter activity"/>
    <property type="evidence" value="ECO:0007669"/>
    <property type="project" value="TreeGrafter"/>
</dbReference>
<reference evidence="6" key="1">
    <citation type="submission" date="2021-01" db="EMBL/GenBank/DDBJ databases">
        <title>Marivirga aurantiaca sp. nov., isolated from intertidal surface sediments.</title>
        <authorList>
            <person name="Zhang M."/>
        </authorList>
    </citation>
    <scope>NUCLEOTIDE SEQUENCE</scope>
    <source>
        <strain evidence="6">S37H4</strain>
    </source>
</reference>
<name>A0A934WY95_9BACT</name>
<evidence type="ECO:0000313" key="7">
    <source>
        <dbReference type="Proteomes" id="UP000611723"/>
    </source>
</evidence>
<feature type="transmembrane region" description="Helical" evidence="5">
    <location>
        <begin position="29"/>
        <end position="51"/>
    </location>
</feature>
<proteinExistence type="predicted"/>
<keyword evidence="3 5" id="KW-1133">Transmembrane helix</keyword>
<dbReference type="PANTHER" id="PTHR11040:SF44">
    <property type="entry name" value="PROTEIN ZNTC-RELATED"/>
    <property type="match status" value="1"/>
</dbReference>
<organism evidence="6 7">
    <name type="scientific">Marivirga aurantiaca</name>
    <dbReference type="NCBI Taxonomy" id="2802615"/>
    <lineage>
        <taxon>Bacteria</taxon>
        <taxon>Pseudomonadati</taxon>
        <taxon>Bacteroidota</taxon>
        <taxon>Cytophagia</taxon>
        <taxon>Cytophagales</taxon>
        <taxon>Marivirgaceae</taxon>
        <taxon>Marivirga</taxon>
    </lineage>
</organism>
<feature type="transmembrane region" description="Helical" evidence="5">
    <location>
        <begin position="6"/>
        <end position="22"/>
    </location>
</feature>
<evidence type="ECO:0000313" key="6">
    <source>
        <dbReference type="EMBL" id="MBK6265021.1"/>
    </source>
</evidence>